<sequence length="534" mass="59779">MNRGTYRAGCALAIAMGFVLVFFLLATTSIGDSLSLPVSQHLEEDVSYGVIIDAGSTGSRLFLYSWTSSSDHELIDIKPVYDSNGSVVAKKINPGLSSFDGKPEEAPGYFKPLLDYVAAYIPKDKQPFTPLFIFATAGMRLLTAESQKAIMDELHTKLPKYTPMQILPEHIRVIEGKWEGIYSWIAVNYLLGRLKSGHASTAGVIDMGGASVQIAFELPDNETFSSADVEVVNLGSHDEDEDFKYRLFVTTFLGFGVNEGQKKFDRRLMTSNASSLVKNHCLPANALRIIENEHGEKIQSKGTGKWEECVRELSLVVRGNGTCPVDSRCFMGDIAAPSISMSNIELYGFSEYWYSVEDVLHLGGRYSSSALQSAAKRYCNQRWSVIQSNAMQNFYPKATQERLSTQCFKSAWINAVLHEGFGVDRVSNQFKTASTIAGQELQWALGAMIYHMRYYPLGEAQRRNLDNMRREHNAQRFSSVFSVHSLVVIAIFAAIFFAVYTLFKRKNVFSMHRNTSFYGYMMLDPNGSYSKNYP</sequence>
<gene>
    <name evidence="7" type="ORF">QR680_007872</name>
</gene>
<feature type="binding site" evidence="4">
    <location>
        <begin position="209"/>
        <end position="213"/>
    </location>
    <ligand>
        <name>ATP</name>
        <dbReference type="ChEBI" id="CHEBI:30616"/>
    </ligand>
</feature>
<dbReference type="Gene3D" id="3.30.420.150">
    <property type="entry name" value="Exopolyphosphatase. Domain 2"/>
    <property type="match status" value="1"/>
</dbReference>
<reference evidence="7" key="1">
    <citation type="submission" date="2023-06" db="EMBL/GenBank/DDBJ databases">
        <title>Genomic analysis of the entomopathogenic nematode Steinernema hermaphroditum.</title>
        <authorList>
            <person name="Schwarz E.M."/>
            <person name="Heppert J.K."/>
            <person name="Baniya A."/>
            <person name="Schwartz H.T."/>
            <person name="Tan C.-H."/>
            <person name="Antoshechkin I."/>
            <person name="Sternberg P.W."/>
            <person name="Goodrich-Blair H."/>
            <person name="Dillman A.R."/>
        </authorList>
    </citation>
    <scope>NUCLEOTIDE SEQUENCE</scope>
    <source>
        <strain evidence="7">PS9179</strain>
        <tissue evidence="7">Whole animal</tissue>
    </source>
</reference>
<protein>
    <submittedName>
        <fullName evidence="7">Uncharacterized protein</fullName>
    </submittedName>
</protein>
<evidence type="ECO:0000256" key="5">
    <source>
        <dbReference type="RuleBase" id="RU003833"/>
    </source>
</evidence>
<dbReference type="Gene3D" id="3.30.420.40">
    <property type="match status" value="1"/>
</dbReference>
<organism evidence="7 8">
    <name type="scientific">Steinernema hermaphroditum</name>
    <dbReference type="NCBI Taxonomy" id="289476"/>
    <lineage>
        <taxon>Eukaryota</taxon>
        <taxon>Metazoa</taxon>
        <taxon>Ecdysozoa</taxon>
        <taxon>Nematoda</taxon>
        <taxon>Chromadorea</taxon>
        <taxon>Rhabditida</taxon>
        <taxon>Tylenchina</taxon>
        <taxon>Panagrolaimomorpha</taxon>
        <taxon>Strongyloidoidea</taxon>
        <taxon>Steinernematidae</taxon>
        <taxon>Steinernema</taxon>
    </lineage>
</organism>
<dbReference type="InterPro" id="IPR000407">
    <property type="entry name" value="GDA1_CD39_NTPase"/>
</dbReference>
<dbReference type="GO" id="GO:0045134">
    <property type="term" value="F:UDP phosphatase activity"/>
    <property type="evidence" value="ECO:0007669"/>
    <property type="project" value="TreeGrafter"/>
</dbReference>
<feature type="transmembrane region" description="Helical" evidence="6">
    <location>
        <begin position="481"/>
        <end position="503"/>
    </location>
</feature>
<evidence type="ECO:0000256" key="4">
    <source>
        <dbReference type="PIRSR" id="PIRSR600407-2"/>
    </source>
</evidence>
<dbReference type="PROSITE" id="PS01238">
    <property type="entry name" value="GDA1_CD39_NTPASE"/>
    <property type="match status" value="1"/>
</dbReference>
<evidence type="ECO:0000256" key="2">
    <source>
        <dbReference type="ARBA" id="ARBA00022801"/>
    </source>
</evidence>
<evidence type="ECO:0000313" key="7">
    <source>
        <dbReference type="EMBL" id="KAK0422926.1"/>
    </source>
</evidence>
<dbReference type="PANTHER" id="PTHR11782:SF121">
    <property type="entry name" value="NUCLEOSIDE-DIPHOSPHATASE MIG-23"/>
    <property type="match status" value="1"/>
</dbReference>
<feature type="active site" description="Proton acceptor" evidence="3">
    <location>
        <position position="179"/>
    </location>
</feature>
<dbReference type="GO" id="GO:0016020">
    <property type="term" value="C:membrane"/>
    <property type="evidence" value="ECO:0007669"/>
    <property type="project" value="TreeGrafter"/>
</dbReference>
<dbReference type="GO" id="GO:0004382">
    <property type="term" value="F:GDP phosphatase activity"/>
    <property type="evidence" value="ECO:0007669"/>
    <property type="project" value="TreeGrafter"/>
</dbReference>
<dbReference type="Pfam" id="PF01150">
    <property type="entry name" value="GDA1_CD39"/>
    <property type="match status" value="1"/>
</dbReference>
<dbReference type="GO" id="GO:0005794">
    <property type="term" value="C:Golgi apparatus"/>
    <property type="evidence" value="ECO:0007669"/>
    <property type="project" value="TreeGrafter"/>
</dbReference>
<keyword evidence="4" id="KW-0067">ATP-binding</keyword>
<keyword evidence="4" id="KW-0547">Nucleotide-binding</keyword>
<dbReference type="GO" id="GO:0005524">
    <property type="term" value="F:ATP binding"/>
    <property type="evidence" value="ECO:0007669"/>
    <property type="project" value="UniProtKB-KW"/>
</dbReference>
<evidence type="ECO:0000256" key="1">
    <source>
        <dbReference type="ARBA" id="ARBA00009283"/>
    </source>
</evidence>
<comment type="similarity">
    <text evidence="1 5">Belongs to the GDA1/CD39 NTPase family.</text>
</comment>
<keyword evidence="2 5" id="KW-0378">Hydrolase</keyword>
<dbReference type="GO" id="GO:0046036">
    <property type="term" value="P:CTP metabolic process"/>
    <property type="evidence" value="ECO:0007669"/>
    <property type="project" value="TreeGrafter"/>
</dbReference>
<evidence type="ECO:0000256" key="6">
    <source>
        <dbReference type="SAM" id="Phobius"/>
    </source>
</evidence>
<dbReference type="AlphaFoldDB" id="A0AA39M609"/>
<keyword evidence="6" id="KW-1133">Transmembrane helix</keyword>
<evidence type="ECO:0000256" key="3">
    <source>
        <dbReference type="PIRSR" id="PIRSR600407-1"/>
    </source>
</evidence>
<keyword evidence="6" id="KW-0812">Transmembrane</keyword>
<proteinExistence type="inferred from homology"/>
<dbReference type="GO" id="GO:0006256">
    <property type="term" value="P:UDP catabolic process"/>
    <property type="evidence" value="ECO:0007669"/>
    <property type="project" value="TreeGrafter"/>
</dbReference>
<dbReference type="Proteomes" id="UP001175271">
    <property type="component" value="Unassembled WGS sequence"/>
</dbReference>
<accession>A0AA39M609</accession>
<evidence type="ECO:0000313" key="8">
    <source>
        <dbReference type="Proteomes" id="UP001175271"/>
    </source>
</evidence>
<keyword evidence="8" id="KW-1185">Reference proteome</keyword>
<dbReference type="EMBL" id="JAUCMV010000001">
    <property type="protein sequence ID" value="KAK0422926.1"/>
    <property type="molecule type" value="Genomic_DNA"/>
</dbReference>
<dbReference type="PANTHER" id="PTHR11782">
    <property type="entry name" value="ADENOSINE/GUANOSINE DIPHOSPHATASE"/>
    <property type="match status" value="1"/>
</dbReference>
<name>A0AA39M609_9BILA</name>
<keyword evidence="6" id="KW-0472">Membrane</keyword>
<dbReference type="GO" id="GO:0017111">
    <property type="term" value="F:ribonucleoside triphosphate phosphatase activity"/>
    <property type="evidence" value="ECO:0007669"/>
    <property type="project" value="TreeGrafter"/>
</dbReference>
<comment type="caution">
    <text evidence="7">The sequence shown here is derived from an EMBL/GenBank/DDBJ whole genome shotgun (WGS) entry which is preliminary data.</text>
</comment>